<feature type="region of interest" description="Disordered" evidence="1">
    <location>
        <begin position="56"/>
        <end position="77"/>
    </location>
</feature>
<sequence length="209" mass="21700">MTSRPAGADRFDPVDPNLDSEVSRAGASRRLLIPAVAAGLILAAAGCSDGGGPRDGVLAARSTANDRDPHGRQGLTSTPLAELQGQNGLVLAIASAQRDPGGYLTVRGALRNDGAERTVVPAELRGDELAVMRTGPSLAGATVVDFARRERYYVLRDTSGHPLTTTGLSTLEAGESVYVFMQFPAPPASTTTVGFQLPLFDTANIKISG</sequence>
<name>A0AB39MIE1_9ACTN</name>
<protein>
    <recommendedName>
        <fullName evidence="3">Secreted protein</fullName>
    </recommendedName>
</protein>
<gene>
    <name evidence="2" type="ORF">AB5J58_33065</name>
</gene>
<feature type="region of interest" description="Disordered" evidence="1">
    <location>
        <begin position="1"/>
        <end position="21"/>
    </location>
</feature>
<evidence type="ECO:0000313" key="2">
    <source>
        <dbReference type="EMBL" id="XDQ04684.1"/>
    </source>
</evidence>
<dbReference type="AlphaFoldDB" id="A0AB39MIE1"/>
<evidence type="ECO:0008006" key="3">
    <source>
        <dbReference type="Google" id="ProtNLM"/>
    </source>
</evidence>
<accession>A0AB39MIE1</accession>
<reference evidence="2" key="1">
    <citation type="submission" date="2024-07" db="EMBL/GenBank/DDBJ databases">
        <authorList>
            <person name="Yu S.T."/>
        </authorList>
    </citation>
    <scope>NUCLEOTIDE SEQUENCE</scope>
    <source>
        <strain evidence="2">R08</strain>
    </source>
</reference>
<dbReference type="EMBL" id="CP163431">
    <property type="protein sequence ID" value="XDQ04684.1"/>
    <property type="molecule type" value="Genomic_DNA"/>
</dbReference>
<proteinExistence type="predicted"/>
<organism evidence="2">
    <name type="scientific">Streptomyces sp. R08</name>
    <dbReference type="NCBI Taxonomy" id="3238624"/>
    <lineage>
        <taxon>Bacteria</taxon>
        <taxon>Bacillati</taxon>
        <taxon>Actinomycetota</taxon>
        <taxon>Actinomycetes</taxon>
        <taxon>Kitasatosporales</taxon>
        <taxon>Streptomycetaceae</taxon>
        <taxon>Streptomyces</taxon>
    </lineage>
</organism>
<dbReference type="RefSeq" id="WP_369190189.1">
    <property type="nucleotide sequence ID" value="NZ_CP163431.1"/>
</dbReference>
<evidence type="ECO:0000256" key="1">
    <source>
        <dbReference type="SAM" id="MobiDB-lite"/>
    </source>
</evidence>